<accession>A0A2T7BFU9</accession>
<comment type="caution">
    <text evidence="1">The sequence shown here is derived from an EMBL/GenBank/DDBJ whole genome shotgun (WGS) entry which is preliminary data.</text>
</comment>
<organism evidence="1 2">
    <name type="scientific">Chitinophaga parva</name>
    <dbReference type="NCBI Taxonomy" id="2169414"/>
    <lineage>
        <taxon>Bacteria</taxon>
        <taxon>Pseudomonadati</taxon>
        <taxon>Bacteroidota</taxon>
        <taxon>Chitinophagia</taxon>
        <taxon>Chitinophagales</taxon>
        <taxon>Chitinophagaceae</taxon>
        <taxon>Chitinophaga</taxon>
    </lineage>
</organism>
<dbReference type="EMBL" id="QCYK01000002">
    <property type="protein sequence ID" value="PUZ25160.1"/>
    <property type="molecule type" value="Genomic_DNA"/>
</dbReference>
<proteinExistence type="predicted"/>
<name>A0A2T7BFU9_9BACT</name>
<protein>
    <submittedName>
        <fullName evidence="1">Uncharacterized protein</fullName>
    </submittedName>
</protein>
<evidence type="ECO:0000313" key="2">
    <source>
        <dbReference type="Proteomes" id="UP000244450"/>
    </source>
</evidence>
<keyword evidence="2" id="KW-1185">Reference proteome</keyword>
<evidence type="ECO:0000313" key="1">
    <source>
        <dbReference type="EMBL" id="PUZ25160.1"/>
    </source>
</evidence>
<reference evidence="1 2" key="1">
    <citation type="submission" date="2018-04" db="EMBL/GenBank/DDBJ databases">
        <title>Chitinophaga fuyangensis sp. nov., isolated from soil in a chemical factory.</title>
        <authorList>
            <person name="Chen K."/>
        </authorList>
    </citation>
    <scope>NUCLEOTIDE SEQUENCE [LARGE SCALE GENOMIC DNA]</scope>
    <source>
        <strain evidence="1 2">LY-1</strain>
    </source>
</reference>
<gene>
    <name evidence="1" type="ORF">DCC81_12695</name>
</gene>
<dbReference type="Proteomes" id="UP000244450">
    <property type="component" value="Unassembled WGS sequence"/>
</dbReference>
<dbReference type="AlphaFoldDB" id="A0A2T7BFU9"/>
<sequence length="79" mass="8486">MYASGLATEEEIQQVEAAMQYSGEVLSAVESCLHDMELYVLMQAVQPPPDLRTMVLNADLDMIPAAKAAGSGQRPADCN</sequence>